<dbReference type="Gene3D" id="2.60.40.1730">
    <property type="entry name" value="tricorn interacting facor f3 domain"/>
    <property type="match status" value="1"/>
</dbReference>
<dbReference type="EMBL" id="JBGFUD010000066">
    <property type="protein sequence ID" value="MFH4973546.1"/>
    <property type="molecule type" value="Genomic_DNA"/>
</dbReference>
<dbReference type="GO" id="GO:0004177">
    <property type="term" value="F:aminopeptidase activity"/>
    <property type="evidence" value="ECO:0007669"/>
    <property type="project" value="UniProtKB-KW"/>
</dbReference>
<keyword evidence="2" id="KW-0812">Transmembrane</keyword>
<dbReference type="PANTHER" id="PTHR11533:SF276">
    <property type="entry name" value="GLUTAMYL AMINOPEPTIDASE"/>
    <property type="match status" value="1"/>
</dbReference>
<protein>
    <recommendedName>
        <fullName evidence="3">Aminopeptidase N-like N-terminal domain-containing protein</fullName>
    </recommendedName>
</protein>
<proteinExistence type="predicted"/>
<keyword evidence="2" id="KW-1133">Transmembrane helix</keyword>
<dbReference type="SUPFAM" id="SSF63737">
    <property type="entry name" value="Leukotriene A4 hydrolase N-terminal domain"/>
    <property type="match status" value="1"/>
</dbReference>
<comment type="caution">
    <text evidence="4">The sequence shown here is derived from an EMBL/GenBank/DDBJ whole genome shotgun (WGS) entry which is preliminary data.</text>
</comment>
<organism evidence="4 5">
    <name type="scientific">Gnathostoma spinigerum</name>
    <dbReference type="NCBI Taxonomy" id="75299"/>
    <lineage>
        <taxon>Eukaryota</taxon>
        <taxon>Metazoa</taxon>
        <taxon>Ecdysozoa</taxon>
        <taxon>Nematoda</taxon>
        <taxon>Chromadorea</taxon>
        <taxon>Rhabditida</taxon>
        <taxon>Spirurina</taxon>
        <taxon>Gnathostomatomorpha</taxon>
        <taxon>Gnathostomatoidea</taxon>
        <taxon>Gnathostomatidae</taxon>
        <taxon>Gnathostoma</taxon>
    </lineage>
</organism>
<feature type="transmembrane region" description="Helical" evidence="2">
    <location>
        <begin position="17"/>
        <end position="38"/>
    </location>
</feature>
<gene>
    <name evidence="4" type="ORF">AB6A40_000255</name>
</gene>
<accession>A0ABD6E3Q6</accession>
<evidence type="ECO:0000256" key="1">
    <source>
        <dbReference type="ARBA" id="ARBA00022438"/>
    </source>
</evidence>
<keyword evidence="1" id="KW-0645">Protease</keyword>
<keyword evidence="5" id="KW-1185">Reference proteome</keyword>
<keyword evidence="1" id="KW-0378">Hydrolase</keyword>
<dbReference type="Proteomes" id="UP001608902">
    <property type="component" value="Unassembled WGS sequence"/>
</dbReference>
<keyword evidence="1" id="KW-0031">Aminopeptidase</keyword>
<evidence type="ECO:0000313" key="5">
    <source>
        <dbReference type="Proteomes" id="UP001608902"/>
    </source>
</evidence>
<dbReference type="Pfam" id="PF17900">
    <property type="entry name" value="Peptidase_M1_N"/>
    <property type="match status" value="1"/>
</dbReference>
<dbReference type="InterPro" id="IPR042097">
    <property type="entry name" value="Aminopeptidase_N-like_N_sf"/>
</dbReference>
<reference evidence="4 5" key="1">
    <citation type="submission" date="2024-08" db="EMBL/GenBank/DDBJ databases">
        <title>Gnathostoma spinigerum genome.</title>
        <authorList>
            <person name="Gonzalez-Bertolin B."/>
            <person name="Monzon S."/>
            <person name="Zaballos A."/>
            <person name="Jimenez P."/>
            <person name="Dekumyoy P."/>
            <person name="Varona S."/>
            <person name="Cuesta I."/>
            <person name="Sumanam S."/>
            <person name="Adisakwattana P."/>
            <person name="Gasser R.B."/>
            <person name="Hernandez-Gonzalez A."/>
            <person name="Young N.D."/>
            <person name="Perteguer M.J."/>
        </authorList>
    </citation>
    <scope>NUCLEOTIDE SEQUENCE [LARGE SCALE GENOMIC DNA]</scope>
    <source>
        <strain evidence="4">AL3</strain>
        <tissue evidence="4">Liver</tissue>
    </source>
</reference>
<dbReference type="InterPro" id="IPR045357">
    <property type="entry name" value="Aminopeptidase_N-like_N"/>
</dbReference>
<sequence>MAKSTTVRFRMRSPCGFHAFLVIIVITLAVVALLLIYLPSIRSGSQSRLLTDDTELASFFRLPTEIVPYHYDVNLKVYLPYQPYLDYGNQNYTLDGIVQIFVCCEKSTRQIVLNARSLIFDIMEVRVFDEYNRSLAILSFNQYENRIISIVKLDMVEPLTAGMNYMLFMKYHGTVGDVWSGGMFRAFYDDKHGTTRCIYIICDYIRFYHVIYIAGIRSEGYDI</sequence>
<keyword evidence="2" id="KW-0472">Membrane</keyword>
<evidence type="ECO:0000259" key="3">
    <source>
        <dbReference type="Pfam" id="PF17900"/>
    </source>
</evidence>
<feature type="domain" description="Aminopeptidase N-like N-terminal" evidence="3">
    <location>
        <begin position="67"/>
        <end position="198"/>
    </location>
</feature>
<name>A0ABD6E3Q6_9BILA</name>
<dbReference type="PANTHER" id="PTHR11533">
    <property type="entry name" value="PROTEASE M1 ZINC METALLOPROTEASE"/>
    <property type="match status" value="1"/>
</dbReference>
<dbReference type="InterPro" id="IPR050344">
    <property type="entry name" value="Peptidase_M1_aminopeptidases"/>
</dbReference>
<evidence type="ECO:0000256" key="2">
    <source>
        <dbReference type="SAM" id="Phobius"/>
    </source>
</evidence>
<dbReference type="AlphaFoldDB" id="A0ABD6E3Q6"/>
<evidence type="ECO:0000313" key="4">
    <source>
        <dbReference type="EMBL" id="MFH4973546.1"/>
    </source>
</evidence>